<gene>
    <name evidence="7" type="ORF">O3P69_000649</name>
</gene>
<dbReference type="GO" id="GO:0005654">
    <property type="term" value="C:nucleoplasm"/>
    <property type="evidence" value="ECO:0007669"/>
    <property type="project" value="UniProtKB-SubCell"/>
</dbReference>
<sequence>MEDEDSRTVWVGNFDPDVTTEEVLYELFLQAGPLHYVKIPKDKMTGRSKSFGFICFRHSVSVPYAIELMNDIDVNGRNLRVQSRNHQQLQQQGLSCGPGGIHSLDPNFGVVQNFSGSSHPCGQQALMQSPSSLLGLPNQNVMAMAHHQMALLNAFQPIPLSANPLLNAPRERYSDRHGSINYDRNNQYMKNNSPRDNPYQRDNYSRNSSYQRNNYSNDYGKHSPYRQDASSSPYSNRDKSGTGSGTQHNPGHFNFSRLGPQQNRDHHHHHHRSSHTNGSHSRHGDQHNRHRSESHHSKYDNHRSSGRHYSNHYDSRNYR</sequence>
<dbReference type="GO" id="GO:0000381">
    <property type="term" value="P:regulation of alternative mRNA splicing, via spliceosome"/>
    <property type="evidence" value="ECO:0007669"/>
    <property type="project" value="TreeGrafter"/>
</dbReference>
<protein>
    <recommendedName>
        <fullName evidence="6">RRM domain-containing protein</fullName>
    </recommendedName>
</protein>
<dbReference type="PANTHER" id="PTHR13798:SF11">
    <property type="entry name" value="RNA-BINDING PROTEIN 7-RELATED"/>
    <property type="match status" value="1"/>
</dbReference>
<feature type="compositionally biased region" description="Basic and acidic residues" evidence="5">
    <location>
        <begin position="294"/>
        <end position="303"/>
    </location>
</feature>
<comment type="subcellular location">
    <subcellularLocation>
        <location evidence="1">Nucleus</location>
        <location evidence="1">Nucleoplasm</location>
    </subcellularLocation>
</comment>
<dbReference type="PANTHER" id="PTHR13798">
    <property type="entry name" value="RNA BINDING MOTIF RBM PROTEIN -RELATED"/>
    <property type="match status" value="1"/>
</dbReference>
<comment type="caution">
    <text evidence="7">The sequence shown here is derived from an EMBL/GenBank/DDBJ whole genome shotgun (WGS) entry which is preliminary data.</text>
</comment>
<evidence type="ECO:0000256" key="1">
    <source>
        <dbReference type="ARBA" id="ARBA00004642"/>
    </source>
</evidence>
<dbReference type="InterPro" id="IPR035979">
    <property type="entry name" value="RBD_domain_sf"/>
</dbReference>
<dbReference type="EMBL" id="JARAKH010000007">
    <property type="protein sequence ID" value="KAK8402373.1"/>
    <property type="molecule type" value="Genomic_DNA"/>
</dbReference>
<dbReference type="GO" id="GO:0003727">
    <property type="term" value="F:single-stranded RNA binding"/>
    <property type="evidence" value="ECO:0007669"/>
    <property type="project" value="TreeGrafter"/>
</dbReference>
<dbReference type="Pfam" id="PF00076">
    <property type="entry name" value="RRM_1"/>
    <property type="match status" value="1"/>
</dbReference>
<dbReference type="InterPro" id="IPR012677">
    <property type="entry name" value="Nucleotide-bd_a/b_plait_sf"/>
</dbReference>
<dbReference type="SUPFAM" id="SSF54928">
    <property type="entry name" value="RNA-binding domain, RBD"/>
    <property type="match status" value="1"/>
</dbReference>
<keyword evidence="3" id="KW-0539">Nucleus</keyword>
<reference evidence="7 8" key="1">
    <citation type="submission" date="2023-03" db="EMBL/GenBank/DDBJ databases">
        <title>High-quality genome of Scylla paramamosain provides insights in environmental adaptation.</title>
        <authorList>
            <person name="Zhang L."/>
        </authorList>
    </citation>
    <scope>NUCLEOTIDE SEQUENCE [LARGE SCALE GENOMIC DNA]</scope>
    <source>
        <strain evidence="7">LZ_2023a</strain>
        <tissue evidence="7">Muscle</tissue>
    </source>
</reference>
<feature type="compositionally biased region" description="Polar residues" evidence="5">
    <location>
        <begin position="182"/>
        <end position="195"/>
    </location>
</feature>
<evidence type="ECO:0000259" key="6">
    <source>
        <dbReference type="PROSITE" id="PS50102"/>
    </source>
</evidence>
<accession>A0AAW0UQH7</accession>
<dbReference type="PROSITE" id="PS50102">
    <property type="entry name" value="RRM"/>
    <property type="match status" value="1"/>
</dbReference>
<name>A0AAW0UQH7_SCYPA</name>
<evidence type="ECO:0000256" key="5">
    <source>
        <dbReference type="SAM" id="MobiDB-lite"/>
    </source>
</evidence>
<proteinExistence type="predicted"/>
<keyword evidence="8" id="KW-1185">Reference proteome</keyword>
<dbReference type="AlphaFoldDB" id="A0AAW0UQH7"/>
<dbReference type="InterPro" id="IPR052285">
    <property type="entry name" value="NEXT_complex_subunit"/>
</dbReference>
<evidence type="ECO:0000256" key="4">
    <source>
        <dbReference type="PROSITE-ProRule" id="PRU00176"/>
    </source>
</evidence>
<dbReference type="SMART" id="SM00360">
    <property type="entry name" value="RRM"/>
    <property type="match status" value="1"/>
</dbReference>
<evidence type="ECO:0000313" key="7">
    <source>
        <dbReference type="EMBL" id="KAK8402373.1"/>
    </source>
</evidence>
<evidence type="ECO:0000313" key="8">
    <source>
        <dbReference type="Proteomes" id="UP001487740"/>
    </source>
</evidence>
<dbReference type="InterPro" id="IPR000504">
    <property type="entry name" value="RRM_dom"/>
</dbReference>
<evidence type="ECO:0000256" key="3">
    <source>
        <dbReference type="ARBA" id="ARBA00023242"/>
    </source>
</evidence>
<feature type="domain" description="RRM" evidence="6">
    <location>
        <begin position="7"/>
        <end position="86"/>
    </location>
</feature>
<dbReference type="Gene3D" id="3.30.70.330">
    <property type="match status" value="1"/>
</dbReference>
<dbReference type="Proteomes" id="UP001487740">
    <property type="component" value="Unassembled WGS sequence"/>
</dbReference>
<organism evidence="7 8">
    <name type="scientific">Scylla paramamosain</name>
    <name type="common">Mud crab</name>
    <dbReference type="NCBI Taxonomy" id="85552"/>
    <lineage>
        <taxon>Eukaryota</taxon>
        <taxon>Metazoa</taxon>
        <taxon>Ecdysozoa</taxon>
        <taxon>Arthropoda</taxon>
        <taxon>Crustacea</taxon>
        <taxon>Multicrustacea</taxon>
        <taxon>Malacostraca</taxon>
        <taxon>Eumalacostraca</taxon>
        <taxon>Eucarida</taxon>
        <taxon>Decapoda</taxon>
        <taxon>Pleocyemata</taxon>
        <taxon>Brachyura</taxon>
        <taxon>Eubrachyura</taxon>
        <taxon>Portunoidea</taxon>
        <taxon>Portunidae</taxon>
        <taxon>Portuninae</taxon>
        <taxon>Scylla</taxon>
    </lineage>
</organism>
<evidence type="ECO:0000256" key="2">
    <source>
        <dbReference type="ARBA" id="ARBA00022884"/>
    </source>
</evidence>
<feature type="region of interest" description="Disordered" evidence="5">
    <location>
        <begin position="175"/>
        <end position="319"/>
    </location>
</feature>
<keyword evidence="2 4" id="KW-0694">RNA-binding</keyword>
<feature type="compositionally biased region" description="Basic residues" evidence="5">
    <location>
        <begin position="265"/>
        <end position="274"/>
    </location>
</feature>
<feature type="compositionally biased region" description="Low complexity" evidence="5">
    <location>
        <begin position="201"/>
        <end position="218"/>
    </location>
</feature>